<dbReference type="EMBL" id="JAHWGI010000994">
    <property type="protein sequence ID" value="KAK3920311.1"/>
    <property type="molecule type" value="Genomic_DNA"/>
</dbReference>
<feature type="compositionally biased region" description="Basic and acidic residues" evidence="1">
    <location>
        <begin position="441"/>
        <end position="450"/>
    </location>
</feature>
<keyword evidence="4" id="KW-1185">Reference proteome</keyword>
<comment type="caution">
    <text evidence="3">The sequence shown here is derived from an EMBL/GenBank/DDBJ whole genome shotgun (WGS) entry which is preliminary data.</text>
</comment>
<dbReference type="InterPro" id="IPR036691">
    <property type="entry name" value="Endo/exonu/phosph_ase_sf"/>
</dbReference>
<feature type="region of interest" description="Disordered" evidence="1">
    <location>
        <begin position="227"/>
        <end position="533"/>
    </location>
</feature>
<name>A0AAE1HGM4_9NEOP</name>
<dbReference type="Gene3D" id="3.60.10.10">
    <property type="entry name" value="Endonuclease/exonuclease/phosphatase"/>
    <property type="match status" value="1"/>
</dbReference>
<evidence type="ECO:0000256" key="1">
    <source>
        <dbReference type="SAM" id="MobiDB-lite"/>
    </source>
</evidence>
<reference evidence="3" key="2">
    <citation type="journal article" date="2023" name="BMC Genomics">
        <title>Pest status, molecular evolution, and epigenetic factors derived from the genome assembly of Frankliniella fusca, a thysanopteran phytovirus vector.</title>
        <authorList>
            <person name="Catto M.A."/>
            <person name="Labadie P.E."/>
            <person name="Jacobson A.L."/>
            <person name="Kennedy G.G."/>
            <person name="Srinivasan R."/>
            <person name="Hunt B.G."/>
        </authorList>
    </citation>
    <scope>NUCLEOTIDE SEQUENCE</scope>
    <source>
        <strain evidence="3">PL_HMW_Pooled</strain>
    </source>
</reference>
<feature type="compositionally biased region" description="Basic residues" evidence="1">
    <location>
        <begin position="502"/>
        <end position="511"/>
    </location>
</feature>
<evidence type="ECO:0000313" key="3">
    <source>
        <dbReference type="EMBL" id="KAK3920311.1"/>
    </source>
</evidence>
<feature type="compositionally biased region" description="Low complexity" evidence="1">
    <location>
        <begin position="777"/>
        <end position="790"/>
    </location>
</feature>
<organism evidence="3 4">
    <name type="scientific">Frankliniella fusca</name>
    <dbReference type="NCBI Taxonomy" id="407009"/>
    <lineage>
        <taxon>Eukaryota</taxon>
        <taxon>Metazoa</taxon>
        <taxon>Ecdysozoa</taxon>
        <taxon>Arthropoda</taxon>
        <taxon>Hexapoda</taxon>
        <taxon>Insecta</taxon>
        <taxon>Pterygota</taxon>
        <taxon>Neoptera</taxon>
        <taxon>Paraneoptera</taxon>
        <taxon>Thysanoptera</taxon>
        <taxon>Terebrantia</taxon>
        <taxon>Thripoidea</taxon>
        <taxon>Thripidae</taxon>
        <taxon>Frankliniella</taxon>
    </lineage>
</organism>
<dbReference type="GO" id="GO:0003824">
    <property type="term" value="F:catalytic activity"/>
    <property type="evidence" value="ECO:0007669"/>
    <property type="project" value="InterPro"/>
</dbReference>
<evidence type="ECO:0000259" key="2">
    <source>
        <dbReference type="Pfam" id="PF03372"/>
    </source>
</evidence>
<feature type="compositionally biased region" description="Basic residues" evidence="1">
    <location>
        <begin position="354"/>
        <end position="368"/>
    </location>
</feature>
<feature type="region of interest" description="Disordered" evidence="1">
    <location>
        <begin position="620"/>
        <end position="671"/>
    </location>
</feature>
<feature type="compositionally biased region" description="Low complexity" evidence="1">
    <location>
        <begin position="638"/>
        <end position="655"/>
    </location>
</feature>
<dbReference type="SUPFAM" id="SSF56219">
    <property type="entry name" value="DNase I-like"/>
    <property type="match status" value="1"/>
</dbReference>
<feature type="compositionally biased region" description="Basic and acidic residues" evidence="1">
    <location>
        <begin position="491"/>
        <end position="501"/>
    </location>
</feature>
<dbReference type="AlphaFoldDB" id="A0AAE1HGM4"/>
<sequence>MFEILNQKQRDFVMHITDHFQTSSKQKLCFLTGGAGVGKSLSLKKHVNLVRNDRNFTSHDILLFGETWLKQNEVVKIHGYKQISQTAASPISKPQGVAIFIKKDLLTSIDTTNSLVLKDKCGRIDVAWVKLKKYTVVAVYAKPRTSLHLWNTFFKKIPLQTNTQTIIMGDVNIDSKNKHLLEKFMPLLQKYKLTLANRKMITTHNNTALDWIISNIFMKTRGKKKDYKKLAGMSSPKRQEDTVEISSGDDIAFNIDRPIKEEPLSDNSSPPKPNLDRRDDQMPSTSKVPKKPSVTPVKRSQKTNLNELTNSSSDESSSEENINQKQKKKKLQKKHVIHSSDESSDEESDDVVQKNKRMKQKRQKYKKKTEKDSSSESSDENSDELPQKNKRMKLKNEKYTKKTERDSSPDSDVSSDFLCKKKQKKYEVDSSDTDSSVNHEAVSKKEEKKPSTSQKKKKIETSSSESDSTDESMKRSRKNKKSKSQSRKSKHSSDNSDSEKYSKKKKSKKHNSTTDDSDSDEPSSDKFLATLNDNATLTSRDLKLKQRYKLLNIKVTKETGFKGMKYNKAVGTFENPKNSHKKLAVVLPKPIANYDKKILRELTKRIKKETSKETYTMEIVDSCSEDDKQKDNSLSQPNESNIIIISSEDSNNQSEFEQHTNSSEIPLNTDSQLLQYPESSSESSDDDDYKINIRNNKRFQTSTFFNTDDQQPSTSRSCRKLFNKHTKYASAKKAKSNRHTQISQRKNKRLVTQICSDSSNEEPIRVKQNKKIKRLSTKTQATSSSESSDMSTEDLKKKKKTKKIRTCKNCKCKLAEYSSSSSDFEI</sequence>
<feature type="region of interest" description="Disordered" evidence="1">
    <location>
        <begin position="769"/>
        <end position="803"/>
    </location>
</feature>
<accession>A0AAE1HGM4</accession>
<reference evidence="3" key="1">
    <citation type="submission" date="2021-07" db="EMBL/GenBank/DDBJ databases">
        <authorList>
            <person name="Catto M.A."/>
            <person name="Jacobson A."/>
            <person name="Kennedy G."/>
            <person name="Labadie P."/>
            <person name="Hunt B.G."/>
            <person name="Srinivasan R."/>
        </authorList>
    </citation>
    <scope>NUCLEOTIDE SEQUENCE</scope>
    <source>
        <strain evidence="3">PL_HMW_Pooled</strain>
        <tissue evidence="3">Head</tissue>
    </source>
</reference>
<dbReference type="Pfam" id="PF03372">
    <property type="entry name" value="Exo_endo_phos"/>
    <property type="match status" value="1"/>
</dbReference>
<feature type="compositionally biased region" description="Basic residues" evidence="1">
    <location>
        <begin position="728"/>
        <end position="738"/>
    </location>
</feature>
<dbReference type="Proteomes" id="UP001219518">
    <property type="component" value="Unassembled WGS sequence"/>
</dbReference>
<feature type="compositionally biased region" description="Low complexity" evidence="1">
    <location>
        <begin position="283"/>
        <end position="321"/>
    </location>
</feature>
<gene>
    <name evidence="3" type="ORF">KUF71_009598</name>
</gene>
<evidence type="ECO:0000313" key="4">
    <source>
        <dbReference type="Proteomes" id="UP001219518"/>
    </source>
</evidence>
<proteinExistence type="predicted"/>
<feature type="domain" description="Endonuclease/exonuclease/phosphatase" evidence="2">
    <location>
        <begin position="55"/>
        <end position="174"/>
    </location>
</feature>
<feature type="compositionally biased region" description="Basic and acidic residues" evidence="1">
    <location>
        <begin position="394"/>
        <end position="408"/>
    </location>
</feature>
<feature type="compositionally biased region" description="Polar residues" evidence="1">
    <location>
        <begin position="659"/>
        <end position="671"/>
    </location>
</feature>
<feature type="compositionally biased region" description="Basic residues" evidence="1">
    <location>
        <begin position="475"/>
        <end position="490"/>
    </location>
</feature>
<protein>
    <submittedName>
        <fullName evidence="3">Topoisomerase 1-associated factor 1</fullName>
    </submittedName>
</protein>
<feature type="compositionally biased region" description="Basic residues" evidence="1">
    <location>
        <begin position="325"/>
        <end position="337"/>
    </location>
</feature>
<feature type="region of interest" description="Disordered" evidence="1">
    <location>
        <begin position="728"/>
        <end position="747"/>
    </location>
</feature>
<dbReference type="InterPro" id="IPR005135">
    <property type="entry name" value="Endo/exonuclease/phosphatase"/>
</dbReference>